<keyword evidence="3" id="KW-1185">Reference proteome</keyword>
<dbReference type="STRING" id="1508389.SAMN05444003_2328"/>
<evidence type="ECO:0000259" key="1">
    <source>
        <dbReference type="SMART" id="SM00470"/>
    </source>
</evidence>
<sequence>MAKRRLEPPSADKLAELDAEFRSETQKRPNPATAPIAQVAAETAPLGTAESPGARLNRMDAERLKDAEEKGLLIQEIPLDQIDEKTMIRDRSVLGRAELDELKLSISVNGLRLPIEVSQKEDGTYALLSGYRRLLVHREMAEQYKNGPTTIKAVVVPPKDLASSFISMVEENEVREDLSHFERGRIAVLAAREDAFKSTDHAIKQMFFSASKAKRSKIKSFAEIFEAFGDLLTFAEEMSERRGLRIVNALRQGGEDQLRDALSRIAARDFEDEWNAIEPILKQIEEGAPKAKKMGRPKAVTPAGWVGRDTLKLSTGVTLTKGVDSHGYFIRLKGRAVDVETIETAMIELQRLFEKG</sequence>
<dbReference type="InterPro" id="IPR003115">
    <property type="entry name" value="ParB_N"/>
</dbReference>
<protein>
    <submittedName>
        <fullName evidence="2">Chromosome partitioning protein, ParB family</fullName>
    </submittedName>
</protein>
<dbReference type="GO" id="GO:0005694">
    <property type="term" value="C:chromosome"/>
    <property type="evidence" value="ECO:0007669"/>
    <property type="project" value="TreeGrafter"/>
</dbReference>
<dbReference type="PANTHER" id="PTHR33375">
    <property type="entry name" value="CHROMOSOME-PARTITIONING PROTEIN PARB-RELATED"/>
    <property type="match status" value="1"/>
</dbReference>
<dbReference type="InterPro" id="IPR036086">
    <property type="entry name" value="ParB/Sulfiredoxin_sf"/>
</dbReference>
<organism evidence="2 3">
    <name type="scientific">Cognatiyoonia sediminum</name>
    <dbReference type="NCBI Taxonomy" id="1508389"/>
    <lineage>
        <taxon>Bacteria</taxon>
        <taxon>Pseudomonadati</taxon>
        <taxon>Pseudomonadota</taxon>
        <taxon>Alphaproteobacteria</taxon>
        <taxon>Rhodobacterales</taxon>
        <taxon>Paracoccaceae</taxon>
        <taxon>Cognatiyoonia</taxon>
    </lineage>
</organism>
<feature type="domain" description="ParB-like N-terminal" evidence="1">
    <location>
        <begin position="75"/>
        <end position="172"/>
    </location>
</feature>
<dbReference type="Proteomes" id="UP000184074">
    <property type="component" value="Unassembled WGS sequence"/>
</dbReference>
<dbReference type="InterPro" id="IPR050336">
    <property type="entry name" value="Chromosome_partition/occlusion"/>
</dbReference>
<proteinExistence type="predicted"/>
<dbReference type="EMBL" id="FQXB01000003">
    <property type="protein sequence ID" value="SHH17748.1"/>
    <property type="molecule type" value="Genomic_DNA"/>
</dbReference>
<name>A0A1M5QUW3_9RHOB</name>
<dbReference type="Pfam" id="PF02195">
    <property type="entry name" value="ParB_N"/>
    <property type="match status" value="1"/>
</dbReference>
<evidence type="ECO:0000313" key="3">
    <source>
        <dbReference type="Proteomes" id="UP000184074"/>
    </source>
</evidence>
<evidence type="ECO:0000313" key="2">
    <source>
        <dbReference type="EMBL" id="SHH17748.1"/>
    </source>
</evidence>
<dbReference type="PANTHER" id="PTHR33375:SF1">
    <property type="entry name" value="CHROMOSOME-PARTITIONING PROTEIN PARB-RELATED"/>
    <property type="match status" value="1"/>
</dbReference>
<reference evidence="2 3" key="1">
    <citation type="submission" date="2016-11" db="EMBL/GenBank/DDBJ databases">
        <authorList>
            <person name="Jaros S."/>
            <person name="Januszkiewicz K."/>
            <person name="Wedrychowicz H."/>
        </authorList>
    </citation>
    <scope>NUCLEOTIDE SEQUENCE [LARGE SCALE GENOMIC DNA]</scope>
    <source>
        <strain evidence="2 3">DSM 28715</strain>
    </source>
</reference>
<dbReference type="SUPFAM" id="SSF110849">
    <property type="entry name" value="ParB/Sulfiredoxin"/>
    <property type="match status" value="1"/>
</dbReference>
<dbReference type="AlphaFoldDB" id="A0A1M5QUW3"/>
<dbReference type="Gene3D" id="3.90.1530.10">
    <property type="entry name" value="Conserved hypothetical protein from pyrococcus furiosus pfu- 392566-001, ParB domain"/>
    <property type="match status" value="1"/>
</dbReference>
<dbReference type="GO" id="GO:0007059">
    <property type="term" value="P:chromosome segregation"/>
    <property type="evidence" value="ECO:0007669"/>
    <property type="project" value="TreeGrafter"/>
</dbReference>
<dbReference type="OrthoDB" id="7812516at2"/>
<dbReference type="RefSeq" id="WP_072901247.1">
    <property type="nucleotide sequence ID" value="NZ_FQXB01000003.1"/>
</dbReference>
<dbReference type="SMART" id="SM00470">
    <property type="entry name" value="ParB"/>
    <property type="match status" value="1"/>
</dbReference>
<gene>
    <name evidence="2" type="ORF">SAMN05444003_2328</name>
</gene>
<accession>A0A1M5QUW3</accession>